<feature type="chain" id="PRO_5003980611" evidence="1">
    <location>
        <begin position="19"/>
        <end position="219"/>
    </location>
</feature>
<dbReference type="SUPFAM" id="SSF50814">
    <property type="entry name" value="Lipocalins"/>
    <property type="match status" value="1"/>
</dbReference>
<dbReference type="AlphaFoldDB" id="L7LT12"/>
<dbReference type="EMBL" id="GACK01011075">
    <property type="protein sequence ID" value="JAA53959.1"/>
    <property type="molecule type" value="mRNA"/>
</dbReference>
<dbReference type="InterPro" id="IPR012674">
    <property type="entry name" value="Calycin"/>
</dbReference>
<dbReference type="InterPro" id="IPR002970">
    <property type="entry name" value="Tick_his-bd"/>
</dbReference>
<name>L7LT12_RHIPC</name>
<organism evidence="2">
    <name type="scientific">Rhipicephalus pulchellus</name>
    <name type="common">Yellow backed tick</name>
    <name type="synonym">Dermacentor pulchellus</name>
    <dbReference type="NCBI Taxonomy" id="72859"/>
    <lineage>
        <taxon>Eukaryota</taxon>
        <taxon>Metazoa</taxon>
        <taxon>Ecdysozoa</taxon>
        <taxon>Arthropoda</taxon>
        <taxon>Chelicerata</taxon>
        <taxon>Arachnida</taxon>
        <taxon>Acari</taxon>
        <taxon>Parasitiformes</taxon>
        <taxon>Ixodida</taxon>
        <taxon>Ixodoidea</taxon>
        <taxon>Ixodidae</taxon>
        <taxon>Rhipicephalinae</taxon>
        <taxon>Rhipicephalus</taxon>
        <taxon>Rhipicephalus</taxon>
    </lineage>
</organism>
<accession>L7LT12</accession>
<evidence type="ECO:0000313" key="2">
    <source>
        <dbReference type="EMBL" id="JAA53959.1"/>
    </source>
</evidence>
<reference evidence="2" key="1">
    <citation type="submission" date="2012-11" db="EMBL/GenBank/DDBJ databases">
        <authorList>
            <person name="Lucero-Rivera Y.E."/>
            <person name="Tovar-Ramirez D."/>
        </authorList>
    </citation>
    <scope>NUCLEOTIDE SEQUENCE</scope>
    <source>
        <tissue evidence="2">Salivary gland</tissue>
    </source>
</reference>
<sequence>MAPFTALVFSALAAAVASLDLHELVNNPSLSQYQDPKKFISNESDVYLFRASIPADKRRNIEETDIPCVRSRYWGKTTTTVERSYDVYNKTELRNFNSRNISLTVDKRDDKTILNVYLKGDVLPVTIQPDINFGLSSEKLNRTFLVLFSDPNCLILAEKRTNRLNRAWFRCSFWLTQKRIQNPPKCCQFIFELLCAFKDDSVEFFNDKCLNKTTTPAPV</sequence>
<reference evidence="2" key="2">
    <citation type="journal article" date="2015" name="J. Proteomics">
        <title>Sexual differences in the sialomes of the zebra tick, Rhipicephalus pulchellus.</title>
        <authorList>
            <person name="Tan A.W."/>
            <person name="Francischetti I.M."/>
            <person name="Slovak M."/>
            <person name="Kini R.M."/>
            <person name="Ribeiro J.M."/>
        </authorList>
    </citation>
    <scope>NUCLEOTIDE SEQUENCE</scope>
    <source>
        <tissue evidence="2">Salivary gland</tissue>
    </source>
</reference>
<dbReference type="Pfam" id="PF02098">
    <property type="entry name" value="His_binding"/>
    <property type="match status" value="1"/>
</dbReference>
<dbReference type="Gene3D" id="2.40.128.20">
    <property type="match status" value="1"/>
</dbReference>
<dbReference type="GO" id="GO:0030682">
    <property type="term" value="P:symbiont-mediated perturbation of host defenses"/>
    <property type="evidence" value="ECO:0007669"/>
    <property type="project" value="InterPro"/>
</dbReference>
<protein>
    <submittedName>
        <fullName evidence="2">Putative group iii salivary lipocalin</fullName>
    </submittedName>
</protein>
<proteinExistence type="evidence at transcript level"/>
<evidence type="ECO:0000256" key="1">
    <source>
        <dbReference type="SAM" id="SignalP"/>
    </source>
</evidence>
<feature type="signal peptide" evidence="1">
    <location>
        <begin position="1"/>
        <end position="18"/>
    </location>
</feature>
<dbReference type="GO" id="GO:0043176">
    <property type="term" value="F:amine binding"/>
    <property type="evidence" value="ECO:0007669"/>
    <property type="project" value="InterPro"/>
</dbReference>
<keyword evidence="1" id="KW-0732">Signal</keyword>